<dbReference type="InterPro" id="IPR001611">
    <property type="entry name" value="Leu-rich_rpt"/>
</dbReference>
<accession>A0AAV2PTN8</accession>
<feature type="signal peptide" evidence="3">
    <location>
        <begin position="1"/>
        <end position="29"/>
    </location>
</feature>
<dbReference type="SMART" id="SM00369">
    <property type="entry name" value="LRR_TYP"/>
    <property type="match status" value="3"/>
</dbReference>
<proteinExistence type="predicted"/>
<dbReference type="PANTHER" id="PTHR45712:SF1">
    <property type="entry name" value="NEPHROCAN"/>
    <property type="match status" value="1"/>
</dbReference>
<dbReference type="SUPFAM" id="SSF52058">
    <property type="entry name" value="L domain-like"/>
    <property type="match status" value="1"/>
</dbReference>
<name>A0AAV2PTN8_MEGNR</name>
<evidence type="ECO:0000313" key="4">
    <source>
        <dbReference type="EMBL" id="CAL4063182.1"/>
    </source>
</evidence>
<keyword evidence="2" id="KW-0677">Repeat</keyword>
<dbReference type="PANTHER" id="PTHR45712">
    <property type="entry name" value="AGAP008170-PA"/>
    <property type="match status" value="1"/>
</dbReference>
<dbReference type="EMBL" id="CAXKWB010001035">
    <property type="protein sequence ID" value="CAL4063182.1"/>
    <property type="molecule type" value="Genomic_DNA"/>
</dbReference>
<dbReference type="Proteomes" id="UP001497623">
    <property type="component" value="Unassembled WGS sequence"/>
</dbReference>
<dbReference type="InterPro" id="IPR003591">
    <property type="entry name" value="Leu-rich_rpt_typical-subtyp"/>
</dbReference>
<dbReference type="InterPro" id="IPR032675">
    <property type="entry name" value="LRR_dom_sf"/>
</dbReference>
<keyword evidence="3" id="KW-0732">Signal</keyword>
<feature type="chain" id="PRO_5043920772" evidence="3">
    <location>
        <begin position="30"/>
        <end position="312"/>
    </location>
</feature>
<dbReference type="Pfam" id="PF13855">
    <property type="entry name" value="LRR_8"/>
    <property type="match status" value="2"/>
</dbReference>
<evidence type="ECO:0000256" key="1">
    <source>
        <dbReference type="ARBA" id="ARBA00022614"/>
    </source>
</evidence>
<evidence type="ECO:0000256" key="2">
    <source>
        <dbReference type="ARBA" id="ARBA00022737"/>
    </source>
</evidence>
<dbReference type="InterPro" id="IPR050333">
    <property type="entry name" value="SLRP"/>
</dbReference>
<gene>
    <name evidence="4" type="ORF">MNOR_LOCUS3148</name>
</gene>
<dbReference type="GO" id="GO:0005615">
    <property type="term" value="C:extracellular space"/>
    <property type="evidence" value="ECO:0007669"/>
    <property type="project" value="TreeGrafter"/>
</dbReference>
<protein>
    <submittedName>
        <fullName evidence="4">Uncharacterized protein</fullName>
    </submittedName>
</protein>
<dbReference type="Gene3D" id="3.80.10.10">
    <property type="entry name" value="Ribonuclease Inhibitor"/>
    <property type="match status" value="1"/>
</dbReference>
<evidence type="ECO:0000256" key="3">
    <source>
        <dbReference type="SAM" id="SignalP"/>
    </source>
</evidence>
<reference evidence="4 5" key="1">
    <citation type="submission" date="2024-05" db="EMBL/GenBank/DDBJ databases">
        <authorList>
            <person name="Wallberg A."/>
        </authorList>
    </citation>
    <scope>NUCLEOTIDE SEQUENCE [LARGE SCALE GENOMIC DNA]</scope>
</reference>
<sequence length="312" mass="35045">MTSTWSTLCILSVLHVCLIGACPCEHLVADPLFPGGHNGGMRIDCEFHEHGLTEIPTDCFALYPDVSQVFLDFNEITTVNVDSFNGLNNLKTLVLKKNKISSCHDDAFAELHQLEFLDLTSNKLGNAPASVWNLSNLTKLSLADNNIKDSSSFNIPNLFNLKWLDLHLNHLEHIPTGSFDLLSHLQILIIKWNILQEMPDLTKNLALTEVIANGNAITKFPKHVFSSNLTSPITYHIVDNPAWDLPASMLLDLPWHSHIVTDNDEEIWCLDESEKEDLLSRSWTIQDGMGRYLYLEQLVRVCGLDGMPDPCT</sequence>
<dbReference type="AlphaFoldDB" id="A0AAV2PTN8"/>
<dbReference type="PROSITE" id="PS51450">
    <property type="entry name" value="LRR"/>
    <property type="match status" value="1"/>
</dbReference>
<keyword evidence="5" id="KW-1185">Reference proteome</keyword>
<evidence type="ECO:0000313" key="5">
    <source>
        <dbReference type="Proteomes" id="UP001497623"/>
    </source>
</evidence>
<keyword evidence="1" id="KW-0433">Leucine-rich repeat</keyword>
<organism evidence="4 5">
    <name type="scientific">Meganyctiphanes norvegica</name>
    <name type="common">Northern krill</name>
    <name type="synonym">Thysanopoda norvegica</name>
    <dbReference type="NCBI Taxonomy" id="48144"/>
    <lineage>
        <taxon>Eukaryota</taxon>
        <taxon>Metazoa</taxon>
        <taxon>Ecdysozoa</taxon>
        <taxon>Arthropoda</taxon>
        <taxon>Crustacea</taxon>
        <taxon>Multicrustacea</taxon>
        <taxon>Malacostraca</taxon>
        <taxon>Eumalacostraca</taxon>
        <taxon>Eucarida</taxon>
        <taxon>Euphausiacea</taxon>
        <taxon>Euphausiidae</taxon>
        <taxon>Meganyctiphanes</taxon>
    </lineage>
</organism>
<comment type="caution">
    <text evidence="4">The sequence shown here is derived from an EMBL/GenBank/DDBJ whole genome shotgun (WGS) entry which is preliminary data.</text>
</comment>